<evidence type="ECO:0000313" key="7">
    <source>
        <dbReference type="EMBL" id="KAJ6813552.1"/>
    </source>
</evidence>
<evidence type="ECO:0000256" key="2">
    <source>
        <dbReference type="ARBA" id="ARBA00022737"/>
    </source>
</evidence>
<dbReference type="PROSITE" id="PS01074">
    <property type="entry name" value="TERPENE_SYNTHASES"/>
    <property type="match status" value="1"/>
</dbReference>
<dbReference type="Pfam" id="PF13249">
    <property type="entry name" value="SQHop_cyclase_N"/>
    <property type="match status" value="1"/>
</dbReference>
<dbReference type="Pfam" id="PF13243">
    <property type="entry name" value="SQHop_cyclase_C"/>
    <property type="match status" value="1"/>
</dbReference>
<protein>
    <recommendedName>
        <fullName evidence="4">Terpene cyclase/mutase family member</fullName>
        <ecNumber evidence="4">5.4.99.-</ecNumber>
    </recommendedName>
</protein>
<dbReference type="PANTHER" id="PTHR11764">
    <property type="entry name" value="TERPENE CYCLASE/MUTASE FAMILY MEMBER"/>
    <property type="match status" value="1"/>
</dbReference>
<proteinExistence type="inferred from homology"/>
<reference evidence="7" key="1">
    <citation type="journal article" date="2023" name="GigaByte">
        <title>Genome assembly of the bearded iris, Iris pallida Lam.</title>
        <authorList>
            <person name="Bruccoleri R.E."/>
            <person name="Oakeley E.J."/>
            <person name="Faust A.M.E."/>
            <person name="Altorfer M."/>
            <person name="Dessus-Babus S."/>
            <person name="Burckhardt D."/>
            <person name="Oertli M."/>
            <person name="Naumann U."/>
            <person name="Petersen F."/>
            <person name="Wong J."/>
        </authorList>
    </citation>
    <scope>NUCLEOTIDE SEQUENCE</scope>
    <source>
        <strain evidence="7">GSM-AAB239-AS_SAM_17_03QT</strain>
    </source>
</reference>
<keyword evidence="3 4" id="KW-0413">Isomerase</keyword>
<accession>A0AAX6FB10</accession>
<dbReference type="InterPro" id="IPR008930">
    <property type="entry name" value="Terpenoid_cyclase/PrenylTrfase"/>
</dbReference>
<dbReference type="EC" id="5.4.99.-" evidence="4"/>
<dbReference type="AlphaFoldDB" id="A0AAX6FB10"/>
<dbReference type="InterPro" id="IPR018333">
    <property type="entry name" value="Squalene_cyclase"/>
</dbReference>
<reference evidence="7" key="2">
    <citation type="submission" date="2023-04" db="EMBL/GenBank/DDBJ databases">
        <authorList>
            <person name="Bruccoleri R.E."/>
            <person name="Oakeley E.J."/>
            <person name="Faust A.-M."/>
            <person name="Dessus-Babus S."/>
            <person name="Altorfer M."/>
            <person name="Burckhardt D."/>
            <person name="Oertli M."/>
            <person name="Naumann U."/>
            <person name="Petersen F."/>
            <person name="Wong J."/>
        </authorList>
    </citation>
    <scope>NUCLEOTIDE SEQUENCE</scope>
    <source>
        <strain evidence="7">GSM-AAB239-AS_SAM_17_03QT</strain>
        <tissue evidence="7">Leaf</tissue>
    </source>
</reference>
<sequence length="759" mass="85909">MWKLKISEGGGPLMISTNNFVGRQAWEFDPALGTPEEREELDRARRAFTENRFRMKQSADIPMRMQFAKENPLELSLPRVELDEHEVVTEEAVTTTLRRAISRFSTLQAHDGHWPGDYGGPTIFMCPLIIALLITGKLEVILSTEHVREICHYFYNHQNEDGGWGIHIEGESTMLGSVLAYVALRLLGVGPQGGDGAMERGRKWIADHGSAVAVPSWGKFWLSVLGVYDWYGNNPLSPEMWLLPDSFPIHPGKFHSLCRTILLPMCYLYGKRFVGPITQTVLSLRAELYTLSYSKINWNVARKQCAKEDLYNSHPLVQDILWTYLHDFVEPVFMHWPGNKLREKALKTVLQHIHYEDENTQYICSTAINKVLNMLCCWVEDPDSMAFKMHLPRIDDYLWIAEDGMKLKLFSGCNLWEAAFAVQAIMSTGLLQEYSNTIRKAHTFIKDSQILKDCPGDLSAWYRHISKGSWPFSIADQGYGVSDCTGEGLMTTLMLSRISPDMVGEPLVEERMYDAVNIMLSLMNKDGGFATFGLTRAYAWTEALNPSETFGDIVIDHAYVECTASVIMALSLFTKLYPGHRRKEITYCITKAVGAIERMQRPDGSWYGLWGICFTYGTWFGIKGLTAGGKSYNNSSRIRKACDFLLSKQLPSGGWGESYLSCQNKVYTNLEGNRAHAVNTGWAMLALIAAGQADRDPEPLHRAAKVLINMQMDNGEFPQQEIIGIFVEHCMLSYSAYRNVFPIWALGEYRTKVLRQAVS</sequence>
<dbReference type="InterPro" id="IPR002365">
    <property type="entry name" value="Terpene_synthase_CS"/>
</dbReference>
<dbReference type="PANTHER" id="PTHR11764:SF20">
    <property type="entry name" value="LANOSTEROL SYNTHASE"/>
    <property type="match status" value="1"/>
</dbReference>
<dbReference type="GO" id="GO:0016871">
    <property type="term" value="F:cycloartenol synthase activity"/>
    <property type="evidence" value="ECO:0007669"/>
    <property type="project" value="UniProtKB-ARBA"/>
</dbReference>
<dbReference type="InterPro" id="IPR032697">
    <property type="entry name" value="SQ_cyclase_N"/>
</dbReference>
<keyword evidence="2" id="KW-0677">Repeat</keyword>
<dbReference type="SFLD" id="SFLDG01016">
    <property type="entry name" value="Prenyltransferase_Like_2"/>
    <property type="match status" value="1"/>
</dbReference>
<dbReference type="SUPFAM" id="SSF48239">
    <property type="entry name" value="Terpenoid cyclases/Protein prenyltransferases"/>
    <property type="match status" value="2"/>
</dbReference>
<dbReference type="NCBIfam" id="TIGR01787">
    <property type="entry name" value="squalene_cyclas"/>
    <property type="match status" value="1"/>
</dbReference>
<dbReference type="FunFam" id="1.50.10.20:FF:000022">
    <property type="entry name" value="Terpene cyclase/mutase family member"/>
    <property type="match status" value="1"/>
</dbReference>
<comment type="similarity">
    <text evidence="1 4">Belongs to the terpene cyclase/mutase family.</text>
</comment>
<evidence type="ECO:0000256" key="4">
    <source>
        <dbReference type="RuleBase" id="RU362003"/>
    </source>
</evidence>
<dbReference type="InterPro" id="IPR032696">
    <property type="entry name" value="SQ_cyclase_C"/>
</dbReference>
<name>A0AAX6FB10_IRIPA</name>
<evidence type="ECO:0000259" key="6">
    <source>
        <dbReference type="Pfam" id="PF13249"/>
    </source>
</evidence>
<dbReference type="Gene3D" id="1.50.10.20">
    <property type="match status" value="2"/>
</dbReference>
<feature type="domain" description="Squalene cyclase N-terminal" evidence="6">
    <location>
        <begin position="98"/>
        <end position="401"/>
    </location>
</feature>
<keyword evidence="8" id="KW-1185">Reference proteome</keyword>
<dbReference type="Proteomes" id="UP001140949">
    <property type="component" value="Unassembled WGS sequence"/>
</dbReference>
<dbReference type="EMBL" id="JANAVB010030220">
    <property type="protein sequence ID" value="KAJ6813552.1"/>
    <property type="molecule type" value="Genomic_DNA"/>
</dbReference>
<organism evidence="7 8">
    <name type="scientific">Iris pallida</name>
    <name type="common">Sweet iris</name>
    <dbReference type="NCBI Taxonomy" id="29817"/>
    <lineage>
        <taxon>Eukaryota</taxon>
        <taxon>Viridiplantae</taxon>
        <taxon>Streptophyta</taxon>
        <taxon>Embryophyta</taxon>
        <taxon>Tracheophyta</taxon>
        <taxon>Spermatophyta</taxon>
        <taxon>Magnoliopsida</taxon>
        <taxon>Liliopsida</taxon>
        <taxon>Asparagales</taxon>
        <taxon>Iridaceae</taxon>
        <taxon>Iridoideae</taxon>
        <taxon>Irideae</taxon>
        <taxon>Iris</taxon>
    </lineage>
</organism>
<dbReference type="CDD" id="cd02892">
    <property type="entry name" value="SQCY_1"/>
    <property type="match status" value="1"/>
</dbReference>
<evidence type="ECO:0000313" key="8">
    <source>
        <dbReference type="Proteomes" id="UP001140949"/>
    </source>
</evidence>
<evidence type="ECO:0000256" key="3">
    <source>
        <dbReference type="ARBA" id="ARBA00023235"/>
    </source>
</evidence>
<comment type="caution">
    <text evidence="7">The sequence shown here is derived from an EMBL/GenBank/DDBJ whole genome shotgun (WGS) entry which is preliminary data.</text>
</comment>
<evidence type="ECO:0000256" key="1">
    <source>
        <dbReference type="ARBA" id="ARBA00009755"/>
    </source>
</evidence>
<gene>
    <name evidence="7" type="ORF">M6B38_142020</name>
</gene>
<evidence type="ECO:0000259" key="5">
    <source>
        <dbReference type="Pfam" id="PF13243"/>
    </source>
</evidence>
<feature type="domain" description="Squalene cyclase C-terminal" evidence="5">
    <location>
        <begin position="415"/>
        <end position="750"/>
    </location>
</feature>
<dbReference type="GO" id="GO:0016104">
    <property type="term" value="P:triterpenoid biosynthetic process"/>
    <property type="evidence" value="ECO:0007669"/>
    <property type="project" value="InterPro"/>
</dbReference>
<dbReference type="FunFam" id="1.50.10.20:FF:000002">
    <property type="entry name" value="Terpene cyclase/mutase family member"/>
    <property type="match status" value="1"/>
</dbReference>
<dbReference type="GO" id="GO:0005811">
    <property type="term" value="C:lipid droplet"/>
    <property type="evidence" value="ECO:0007669"/>
    <property type="project" value="InterPro"/>
</dbReference>